<dbReference type="EMBL" id="LGRX02025209">
    <property type="protein sequence ID" value="KAK3252782.1"/>
    <property type="molecule type" value="Genomic_DNA"/>
</dbReference>
<proteinExistence type="inferred from homology"/>
<organism evidence="4 5">
    <name type="scientific">Cymbomonas tetramitiformis</name>
    <dbReference type="NCBI Taxonomy" id="36881"/>
    <lineage>
        <taxon>Eukaryota</taxon>
        <taxon>Viridiplantae</taxon>
        <taxon>Chlorophyta</taxon>
        <taxon>Pyramimonadophyceae</taxon>
        <taxon>Pyramimonadales</taxon>
        <taxon>Pyramimonadaceae</taxon>
        <taxon>Cymbomonas</taxon>
    </lineage>
</organism>
<comment type="similarity">
    <text evidence="1">Belongs to the short-chain dehydrogenases/reductases (SDR) family.</text>
</comment>
<dbReference type="GO" id="GO:0016491">
    <property type="term" value="F:oxidoreductase activity"/>
    <property type="evidence" value="ECO:0007669"/>
    <property type="project" value="UniProtKB-KW"/>
</dbReference>
<dbReference type="Pfam" id="PF00106">
    <property type="entry name" value="adh_short"/>
    <property type="match status" value="1"/>
</dbReference>
<gene>
    <name evidence="4" type="ORF">CYMTET_37940</name>
</gene>
<name>A0AAE0CCX0_9CHLO</name>
<protein>
    <recommendedName>
        <fullName evidence="6">Protochlorophyllide reductase</fullName>
    </recommendedName>
</protein>
<dbReference type="PRINTS" id="PR00081">
    <property type="entry name" value="GDHRDH"/>
</dbReference>
<keyword evidence="5" id="KW-1185">Reference proteome</keyword>
<dbReference type="InterPro" id="IPR002347">
    <property type="entry name" value="SDR_fam"/>
</dbReference>
<evidence type="ECO:0008006" key="6">
    <source>
        <dbReference type="Google" id="ProtNLM"/>
    </source>
</evidence>
<keyword evidence="2" id="KW-0521">NADP</keyword>
<dbReference type="Gene3D" id="3.40.50.720">
    <property type="entry name" value="NAD(P)-binding Rossmann-like Domain"/>
    <property type="match status" value="1"/>
</dbReference>
<accession>A0AAE0CCX0</accession>
<evidence type="ECO:0000256" key="3">
    <source>
        <dbReference type="ARBA" id="ARBA00023002"/>
    </source>
</evidence>
<dbReference type="PANTHER" id="PTHR24320">
    <property type="entry name" value="RETINOL DEHYDROGENASE"/>
    <property type="match status" value="1"/>
</dbReference>
<sequence>MTGSATPEPKQRPSEYFPKFFEELPSMAGKNIVVTGASRGLGFVTALSLAKKGASLFLLNRRSTRAEESLAVIAEACSGPPPQLIECDLLDFASVRAAAGRLAAEGSVDGIDVLCCNAGVMLQPDQPSKDGYDITISANVLSHFLLTRELMPQLEKAATSRKEARIVNMSSGSGFGPPAFNPRFYTKDGGNLGGQKASYERYHQSKLANLLLTSALADKLRIRKSRVKALACTPGVCGTDMFAHVVSLSKPGEPVDLSVVPSVEDGSLAQLKCICEPSLESGQLFGPPGMGGLPVKIPLEPPTVLVDTQAKVKLWEACERAVGAFEL</sequence>
<keyword evidence="3" id="KW-0560">Oxidoreductase</keyword>
<comment type="caution">
    <text evidence="4">The sequence shown here is derived from an EMBL/GenBank/DDBJ whole genome shotgun (WGS) entry which is preliminary data.</text>
</comment>
<dbReference type="InterPro" id="IPR036291">
    <property type="entry name" value="NAD(P)-bd_dom_sf"/>
</dbReference>
<evidence type="ECO:0000313" key="5">
    <source>
        <dbReference type="Proteomes" id="UP001190700"/>
    </source>
</evidence>
<evidence type="ECO:0000256" key="2">
    <source>
        <dbReference type="ARBA" id="ARBA00022857"/>
    </source>
</evidence>
<evidence type="ECO:0000313" key="4">
    <source>
        <dbReference type="EMBL" id="KAK3252782.1"/>
    </source>
</evidence>
<dbReference type="Proteomes" id="UP001190700">
    <property type="component" value="Unassembled WGS sequence"/>
</dbReference>
<dbReference type="SUPFAM" id="SSF51735">
    <property type="entry name" value="NAD(P)-binding Rossmann-fold domains"/>
    <property type="match status" value="1"/>
</dbReference>
<dbReference type="AlphaFoldDB" id="A0AAE0CCX0"/>
<dbReference type="PANTHER" id="PTHR24320:SF282">
    <property type="entry name" value="WW DOMAIN-CONTAINING OXIDOREDUCTASE"/>
    <property type="match status" value="1"/>
</dbReference>
<evidence type="ECO:0000256" key="1">
    <source>
        <dbReference type="ARBA" id="ARBA00006484"/>
    </source>
</evidence>
<reference evidence="4 5" key="1">
    <citation type="journal article" date="2015" name="Genome Biol. Evol.">
        <title>Comparative Genomics of a Bacterivorous Green Alga Reveals Evolutionary Causalities and Consequences of Phago-Mixotrophic Mode of Nutrition.</title>
        <authorList>
            <person name="Burns J.A."/>
            <person name="Paasch A."/>
            <person name="Narechania A."/>
            <person name="Kim E."/>
        </authorList>
    </citation>
    <scope>NUCLEOTIDE SEQUENCE [LARGE SCALE GENOMIC DNA]</scope>
    <source>
        <strain evidence="4 5">PLY_AMNH</strain>
    </source>
</reference>